<evidence type="ECO:0000256" key="3">
    <source>
        <dbReference type="ARBA" id="ARBA00023110"/>
    </source>
</evidence>
<evidence type="ECO:0000313" key="9">
    <source>
        <dbReference type="EMBL" id="MDM7862253.1"/>
    </source>
</evidence>
<reference evidence="9 10" key="1">
    <citation type="submission" date="2023-06" db="EMBL/GenBank/DDBJ databases">
        <title>Alteromonas sp. ASW11-36 isolated from intertidal sand.</title>
        <authorList>
            <person name="Li Y."/>
        </authorList>
    </citation>
    <scope>NUCLEOTIDE SEQUENCE [LARGE SCALE GENOMIC DNA]</scope>
    <source>
        <strain evidence="9 10">ASW11-36</strain>
    </source>
</reference>
<evidence type="ECO:0000256" key="6">
    <source>
        <dbReference type="RuleBase" id="RU003915"/>
    </source>
</evidence>
<dbReference type="InterPro" id="IPR046357">
    <property type="entry name" value="PPIase_dom_sf"/>
</dbReference>
<organism evidence="9 10">
    <name type="scientific">Alteromonas arenosi</name>
    <dbReference type="NCBI Taxonomy" id="3055817"/>
    <lineage>
        <taxon>Bacteria</taxon>
        <taxon>Pseudomonadati</taxon>
        <taxon>Pseudomonadota</taxon>
        <taxon>Gammaproteobacteria</taxon>
        <taxon>Alteromonadales</taxon>
        <taxon>Alteromonadaceae</taxon>
        <taxon>Alteromonas/Salinimonas group</taxon>
        <taxon>Alteromonas</taxon>
    </lineage>
</organism>
<protein>
    <recommendedName>
        <fullName evidence="6">Peptidyl-prolyl cis-trans isomerase</fullName>
        <ecNumber evidence="6">5.2.1.8</ecNumber>
    </recommendedName>
</protein>
<evidence type="ECO:0000256" key="2">
    <source>
        <dbReference type="ARBA" id="ARBA00006577"/>
    </source>
</evidence>
<comment type="caution">
    <text evidence="9">The sequence shown here is derived from an EMBL/GenBank/DDBJ whole genome shotgun (WGS) entry which is preliminary data.</text>
</comment>
<evidence type="ECO:0000313" key="10">
    <source>
        <dbReference type="Proteomes" id="UP001234343"/>
    </source>
</evidence>
<evidence type="ECO:0000259" key="8">
    <source>
        <dbReference type="PROSITE" id="PS50059"/>
    </source>
</evidence>
<dbReference type="PROSITE" id="PS51257">
    <property type="entry name" value="PROKAR_LIPOPROTEIN"/>
    <property type="match status" value="1"/>
</dbReference>
<dbReference type="PANTHER" id="PTHR43811:SF19">
    <property type="entry name" value="39 KDA FK506-BINDING NUCLEAR PROTEIN"/>
    <property type="match status" value="1"/>
</dbReference>
<dbReference type="EMBL" id="JAUCBP010000013">
    <property type="protein sequence ID" value="MDM7862253.1"/>
    <property type="molecule type" value="Genomic_DNA"/>
</dbReference>
<dbReference type="PANTHER" id="PTHR43811">
    <property type="entry name" value="FKBP-TYPE PEPTIDYL-PROLYL CIS-TRANS ISOMERASE FKPA"/>
    <property type="match status" value="1"/>
</dbReference>
<keyword evidence="4 5" id="KW-0413">Isomerase</keyword>
<dbReference type="InterPro" id="IPR036944">
    <property type="entry name" value="PPIase_FKBP_N_sf"/>
</dbReference>
<dbReference type="Pfam" id="PF01346">
    <property type="entry name" value="FKBP_N"/>
    <property type="match status" value="1"/>
</dbReference>
<proteinExistence type="inferred from homology"/>
<dbReference type="GO" id="GO:0003755">
    <property type="term" value="F:peptidyl-prolyl cis-trans isomerase activity"/>
    <property type="evidence" value="ECO:0007669"/>
    <property type="project" value="UniProtKB-EC"/>
</dbReference>
<comment type="similarity">
    <text evidence="2 6">Belongs to the FKBP-type PPIase family.</text>
</comment>
<dbReference type="EC" id="5.2.1.8" evidence="6"/>
<name>A0ABT7T1D5_9ALTE</name>
<evidence type="ECO:0000256" key="7">
    <source>
        <dbReference type="SAM" id="SignalP"/>
    </source>
</evidence>
<evidence type="ECO:0000256" key="1">
    <source>
        <dbReference type="ARBA" id="ARBA00000971"/>
    </source>
</evidence>
<dbReference type="InterPro" id="IPR001179">
    <property type="entry name" value="PPIase_FKBP_dom"/>
</dbReference>
<keyword evidence="7" id="KW-0732">Signal</keyword>
<dbReference type="Pfam" id="PF00254">
    <property type="entry name" value="FKBP_C"/>
    <property type="match status" value="1"/>
</dbReference>
<gene>
    <name evidence="9" type="ORF">QTP81_16725</name>
</gene>
<evidence type="ECO:0000256" key="5">
    <source>
        <dbReference type="PROSITE-ProRule" id="PRU00277"/>
    </source>
</evidence>
<sequence>MRFSPIATVLLALGLAACQPQTSDSATTDIGSATSEATTSTIETATVAADISEEQKHAYVVGASMGTYIANRAAEAEQLGVAFSPEDALQGFKDAINDNAAFTLDEMSQIAQAGDALFEQKKQEPGQLFLVENAKREGVVVTDSGLQYEVLTEGTGAQPTAADTVTVHYRGTFIDGSEFDSSYSRGEPISFPLNGVIRGWTEGLQLMKVGSKHRLYIPYDLAYGPRGRPGSIPPYSTLIFDVELVDIAGNE</sequence>
<dbReference type="RefSeq" id="WP_289367096.1">
    <property type="nucleotide sequence ID" value="NZ_JAUCBP010000013.1"/>
</dbReference>
<comment type="catalytic activity">
    <reaction evidence="1 5 6">
        <text>[protein]-peptidylproline (omega=180) = [protein]-peptidylproline (omega=0)</text>
        <dbReference type="Rhea" id="RHEA:16237"/>
        <dbReference type="Rhea" id="RHEA-COMP:10747"/>
        <dbReference type="Rhea" id="RHEA-COMP:10748"/>
        <dbReference type="ChEBI" id="CHEBI:83833"/>
        <dbReference type="ChEBI" id="CHEBI:83834"/>
        <dbReference type="EC" id="5.2.1.8"/>
    </reaction>
</comment>
<feature type="chain" id="PRO_5047413441" description="Peptidyl-prolyl cis-trans isomerase" evidence="7">
    <location>
        <begin position="23"/>
        <end position="251"/>
    </location>
</feature>
<accession>A0ABT7T1D5</accession>
<feature type="signal peptide" evidence="7">
    <location>
        <begin position="1"/>
        <end position="22"/>
    </location>
</feature>
<dbReference type="Gene3D" id="1.10.287.460">
    <property type="entry name" value="Peptidyl-prolyl cis-trans isomerase, FKBP-type, N-terminal domain"/>
    <property type="match status" value="1"/>
</dbReference>
<keyword evidence="10" id="KW-1185">Reference proteome</keyword>
<dbReference type="InterPro" id="IPR000774">
    <property type="entry name" value="PPIase_FKBP_N"/>
</dbReference>
<dbReference type="Proteomes" id="UP001234343">
    <property type="component" value="Unassembled WGS sequence"/>
</dbReference>
<dbReference type="SUPFAM" id="SSF54534">
    <property type="entry name" value="FKBP-like"/>
    <property type="match status" value="1"/>
</dbReference>
<feature type="domain" description="PPIase FKBP-type" evidence="8">
    <location>
        <begin position="162"/>
        <end position="248"/>
    </location>
</feature>
<dbReference type="PROSITE" id="PS50059">
    <property type="entry name" value="FKBP_PPIASE"/>
    <property type="match status" value="1"/>
</dbReference>
<keyword evidence="3 5" id="KW-0697">Rotamase</keyword>
<evidence type="ECO:0000256" key="4">
    <source>
        <dbReference type="ARBA" id="ARBA00023235"/>
    </source>
</evidence>
<dbReference type="Gene3D" id="3.10.50.40">
    <property type="match status" value="1"/>
</dbReference>